<feature type="region of interest" description="Disordered" evidence="3">
    <location>
        <begin position="81"/>
        <end position="104"/>
    </location>
</feature>
<protein>
    <submittedName>
        <fullName evidence="4">Uncharacterized protein</fullName>
    </submittedName>
</protein>
<accession>A0A4W5MN46</accession>
<dbReference type="GO" id="GO:0006012">
    <property type="term" value="P:galactose metabolic process"/>
    <property type="evidence" value="ECO:0007669"/>
    <property type="project" value="TreeGrafter"/>
</dbReference>
<keyword evidence="5" id="KW-1185">Reference proteome</keyword>
<dbReference type="Proteomes" id="UP000314982">
    <property type="component" value="Unassembled WGS sequence"/>
</dbReference>
<dbReference type="PANTHER" id="PTHR10457:SF7">
    <property type="entry name" value="GALACTOKINASE-RELATED"/>
    <property type="match status" value="1"/>
</dbReference>
<feature type="compositionally biased region" description="Polar residues" evidence="3">
    <location>
        <begin position="88"/>
        <end position="97"/>
    </location>
</feature>
<dbReference type="STRING" id="62062.ENSHHUP00000040336"/>
<dbReference type="GO" id="GO:0005524">
    <property type="term" value="F:ATP binding"/>
    <property type="evidence" value="ECO:0007669"/>
    <property type="project" value="UniProtKB-KW"/>
</dbReference>
<organism evidence="4 5">
    <name type="scientific">Hucho hucho</name>
    <name type="common">huchen</name>
    <dbReference type="NCBI Taxonomy" id="62062"/>
    <lineage>
        <taxon>Eukaryota</taxon>
        <taxon>Metazoa</taxon>
        <taxon>Chordata</taxon>
        <taxon>Craniata</taxon>
        <taxon>Vertebrata</taxon>
        <taxon>Euteleostomi</taxon>
        <taxon>Actinopterygii</taxon>
        <taxon>Neopterygii</taxon>
        <taxon>Teleostei</taxon>
        <taxon>Protacanthopterygii</taxon>
        <taxon>Salmoniformes</taxon>
        <taxon>Salmonidae</taxon>
        <taxon>Salmoninae</taxon>
        <taxon>Hucho</taxon>
    </lineage>
</organism>
<keyword evidence="2" id="KW-0067">ATP-binding</keyword>
<evidence type="ECO:0000313" key="4">
    <source>
        <dbReference type="Ensembl" id="ENSHHUP00000040336.1"/>
    </source>
</evidence>
<dbReference type="AlphaFoldDB" id="A0A4W5MN46"/>
<reference evidence="4" key="2">
    <citation type="submission" date="2025-08" db="UniProtKB">
        <authorList>
            <consortium name="Ensembl"/>
        </authorList>
    </citation>
    <scope>IDENTIFICATION</scope>
</reference>
<dbReference type="Ensembl" id="ENSHHUT00000041900.1">
    <property type="protein sequence ID" value="ENSHHUP00000040336.1"/>
    <property type="gene ID" value="ENSHHUG00000024969.1"/>
</dbReference>
<keyword evidence="1" id="KW-0547">Nucleotide-binding</keyword>
<dbReference type="Gene3D" id="3.30.70.890">
    <property type="entry name" value="GHMP kinase, C-terminal domain"/>
    <property type="match status" value="1"/>
</dbReference>
<dbReference type="SUPFAM" id="SSF55060">
    <property type="entry name" value="GHMP Kinase, C-terminal domain"/>
    <property type="match status" value="1"/>
</dbReference>
<reference evidence="4" key="3">
    <citation type="submission" date="2025-09" db="UniProtKB">
        <authorList>
            <consortium name="Ensembl"/>
        </authorList>
    </citation>
    <scope>IDENTIFICATION</scope>
</reference>
<proteinExistence type="predicted"/>
<dbReference type="GO" id="GO:0005829">
    <property type="term" value="C:cytosol"/>
    <property type="evidence" value="ECO:0007669"/>
    <property type="project" value="TreeGrafter"/>
</dbReference>
<evidence type="ECO:0000256" key="3">
    <source>
        <dbReference type="SAM" id="MobiDB-lite"/>
    </source>
</evidence>
<sequence>MGSEYPGRGRQCEEAAAIFEKASLRNATLKDREDAKNRLDDDTYRRARHVIEEIELTAQVAEALKKGPYKEFGKLMVESHNSLRSDTVDPQLSTSQLSHKELRS</sequence>
<evidence type="ECO:0000256" key="1">
    <source>
        <dbReference type="ARBA" id="ARBA00022741"/>
    </source>
</evidence>
<evidence type="ECO:0000256" key="2">
    <source>
        <dbReference type="ARBA" id="ARBA00022840"/>
    </source>
</evidence>
<reference evidence="5" key="1">
    <citation type="submission" date="2018-06" db="EMBL/GenBank/DDBJ databases">
        <title>Genome assembly of Danube salmon.</title>
        <authorList>
            <person name="Macqueen D.J."/>
            <person name="Gundappa M.K."/>
        </authorList>
    </citation>
    <scope>NUCLEOTIDE SEQUENCE [LARGE SCALE GENOMIC DNA]</scope>
</reference>
<dbReference type="GO" id="GO:0004335">
    <property type="term" value="F:galactokinase activity"/>
    <property type="evidence" value="ECO:0007669"/>
    <property type="project" value="TreeGrafter"/>
</dbReference>
<dbReference type="PANTHER" id="PTHR10457">
    <property type="entry name" value="MEVALONATE KINASE/GALACTOKINASE"/>
    <property type="match status" value="1"/>
</dbReference>
<evidence type="ECO:0000313" key="5">
    <source>
        <dbReference type="Proteomes" id="UP000314982"/>
    </source>
</evidence>
<dbReference type="InterPro" id="IPR036554">
    <property type="entry name" value="GHMP_kinase_C_sf"/>
</dbReference>
<name>A0A4W5MN46_9TELE</name>